<proteinExistence type="predicted"/>
<dbReference type="Pfam" id="PF19894">
    <property type="entry name" value="DUF6367"/>
    <property type="match status" value="1"/>
</dbReference>
<sequence>MVTFLDFLELENVDKVVVLISEATVPDNAILNEGRWVESGKKDWMIRVDAEDPAIPLQRHVHIARSKHMSAKNMQASWNEDQTRHDRGSFNDSVGSRKVVQDLARDALNLPSDAILEHVETERRMLLESTEPTDELSIVYFRLH</sequence>
<accession>A0A432WQJ2</accession>
<dbReference type="EMBL" id="PIPP01000005">
    <property type="protein sequence ID" value="RUO35947.1"/>
    <property type="molecule type" value="Genomic_DNA"/>
</dbReference>
<evidence type="ECO:0000313" key="2">
    <source>
        <dbReference type="Proteomes" id="UP000286934"/>
    </source>
</evidence>
<comment type="caution">
    <text evidence="1">The sequence shown here is derived from an EMBL/GenBank/DDBJ whole genome shotgun (WGS) entry which is preliminary data.</text>
</comment>
<evidence type="ECO:0000313" key="1">
    <source>
        <dbReference type="EMBL" id="RUO35947.1"/>
    </source>
</evidence>
<dbReference type="RefSeq" id="WP_241973678.1">
    <property type="nucleotide sequence ID" value="NZ_PIPP01000005.1"/>
</dbReference>
<dbReference type="InterPro" id="IPR045947">
    <property type="entry name" value="DUF6367"/>
</dbReference>
<dbReference type="AlphaFoldDB" id="A0A432WQJ2"/>
<name>A0A432WQJ2_9GAMM</name>
<reference evidence="2" key="1">
    <citation type="journal article" date="2018" name="Front. Microbiol.">
        <title>Genome-Based Analysis Reveals the Taxonomy and Diversity of the Family Idiomarinaceae.</title>
        <authorList>
            <person name="Liu Y."/>
            <person name="Lai Q."/>
            <person name="Shao Z."/>
        </authorList>
    </citation>
    <scope>NUCLEOTIDE SEQUENCE [LARGE SCALE GENOMIC DNA]</scope>
    <source>
        <strain evidence="2">AIS</strain>
    </source>
</reference>
<keyword evidence="2" id="KW-1185">Reference proteome</keyword>
<dbReference type="Proteomes" id="UP000286934">
    <property type="component" value="Unassembled WGS sequence"/>
</dbReference>
<organism evidence="1 2">
    <name type="scientific">Aliidiomarina shirensis</name>
    <dbReference type="NCBI Taxonomy" id="1048642"/>
    <lineage>
        <taxon>Bacteria</taxon>
        <taxon>Pseudomonadati</taxon>
        <taxon>Pseudomonadota</taxon>
        <taxon>Gammaproteobacteria</taxon>
        <taxon>Alteromonadales</taxon>
        <taxon>Idiomarinaceae</taxon>
        <taxon>Aliidiomarina</taxon>
    </lineage>
</organism>
<gene>
    <name evidence="1" type="ORF">CWE13_10380</name>
</gene>
<protein>
    <submittedName>
        <fullName evidence="1">Uncharacterized protein</fullName>
    </submittedName>
</protein>